<dbReference type="InterPro" id="IPR011761">
    <property type="entry name" value="ATP-grasp"/>
</dbReference>
<protein>
    <submittedName>
        <fullName evidence="3">YheC/D-like protein</fullName>
    </submittedName>
</protein>
<keyword evidence="4" id="KW-1185">Reference proteome</keyword>
<dbReference type="InterPro" id="IPR026838">
    <property type="entry name" value="YheC/D"/>
</dbReference>
<accession>A0A2T6C4R0</accession>
<dbReference type="SUPFAM" id="SSF56059">
    <property type="entry name" value="Glutathione synthetase ATP-binding domain-like"/>
    <property type="match status" value="1"/>
</dbReference>
<feature type="domain" description="ATP-grasp" evidence="2">
    <location>
        <begin position="122"/>
        <end position="361"/>
    </location>
</feature>
<evidence type="ECO:0000259" key="2">
    <source>
        <dbReference type="PROSITE" id="PS50975"/>
    </source>
</evidence>
<dbReference type="AlphaFoldDB" id="A0A2T6C4R0"/>
<comment type="caution">
    <text evidence="3">The sequence shown here is derived from an EMBL/GenBank/DDBJ whole genome shotgun (WGS) entry which is preliminary data.</text>
</comment>
<evidence type="ECO:0000256" key="1">
    <source>
        <dbReference type="PROSITE-ProRule" id="PRU00409"/>
    </source>
</evidence>
<dbReference type="Pfam" id="PF14398">
    <property type="entry name" value="ATPgrasp_YheCD"/>
    <property type="match status" value="1"/>
</dbReference>
<dbReference type="EMBL" id="QBKR01000004">
    <property type="protein sequence ID" value="PTX63267.1"/>
    <property type="molecule type" value="Genomic_DNA"/>
</dbReference>
<dbReference type="Proteomes" id="UP000244240">
    <property type="component" value="Unassembled WGS sequence"/>
</dbReference>
<keyword evidence="1" id="KW-0547">Nucleotide-binding</keyword>
<dbReference type="GO" id="GO:0005524">
    <property type="term" value="F:ATP binding"/>
    <property type="evidence" value="ECO:0007669"/>
    <property type="project" value="UniProtKB-UniRule"/>
</dbReference>
<reference evidence="3 4" key="1">
    <citation type="submission" date="2018-04" db="EMBL/GenBank/DDBJ databases">
        <title>Genomic Encyclopedia of Archaeal and Bacterial Type Strains, Phase II (KMG-II): from individual species to whole genera.</title>
        <authorList>
            <person name="Goeker M."/>
        </authorList>
    </citation>
    <scope>NUCLEOTIDE SEQUENCE [LARGE SCALE GENOMIC DNA]</scope>
    <source>
        <strain evidence="3 4">DSM 45787</strain>
    </source>
</reference>
<dbReference type="PROSITE" id="PS50975">
    <property type="entry name" value="ATP_GRASP"/>
    <property type="match status" value="1"/>
</dbReference>
<dbReference type="Gene3D" id="3.30.470.20">
    <property type="entry name" value="ATP-grasp fold, B domain"/>
    <property type="match status" value="1"/>
</dbReference>
<dbReference type="RefSeq" id="WP_108022098.1">
    <property type="nucleotide sequence ID" value="NZ_QBKR01000004.1"/>
</dbReference>
<dbReference type="GO" id="GO:0046872">
    <property type="term" value="F:metal ion binding"/>
    <property type="evidence" value="ECO:0007669"/>
    <property type="project" value="InterPro"/>
</dbReference>
<organism evidence="3 4">
    <name type="scientific">Melghirimyces profundicolus</name>
    <dbReference type="NCBI Taxonomy" id="1242148"/>
    <lineage>
        <taxon>Bacteria</taxon>
        <taxon>Bacillati</taxon>
        <taxon>Bacillota</taxon>
        <taxon>Bacilli</taxon>
        <taxon>Bacillales</taxon>
        <taxon>Thermoactinomycetaceae</taxon>
        <taxon>Melghirimyces</taxon>
    </lineage>
</organism>
<proteinExistence type="predicted"/>
<keyword evidence="1" id="KW-0067">ATP-binding</keyword>
<dbReference type="OrthoDB" id="7869153at2"/>
<evidence type="ECO:0000313" key="3">
    <source>
        <dbReference type="EMBL" id="PTX63267.1"/>
    </source>
</evidence>
<name>A0A2T6C4R0_9BACL</name>
<evidence type="ECO:0000313" key="4">
    <source>
        <dbReference type="Proteomes" id="UP000244240"/>
    </source>
</evidence>
<sequence length="372" mass="42101">MSPTVYTLGVISCRSAQKTPPFQETEYLRALTKEGKPQGIRLITFTPMEVDWNTKVVTAWRYDLSSGKWKKERHPLPPLIYDRCYYLNTRQYLAYKPYVSRIAQCPGVQLLGKPLGGKLQTHEMLQKNRSLVPYLSPTFRLRSPTDILLALEKNTSVLIKPNGGSHGRGVAAITPEGSSYRVRGRSIANRCFHLLLPKKKALIQWARRFTGQTRYIIQPYLQLTTGDGRPFDLRILVQKDQNGSWTTTGMAVRTGNPNSLTSNLHGGGKAEKALPFLKKHYPPTMVSKILDSIRFLSTHIPKEIERQHGRLLELGLDVGIDRQGRVWFLEANSKPGRSVFLLTGEKEIRRRSVQMPVQYALSLFRSLTGGSV</sequence>
<gene>
    <name evidence="3" type="ORF">C8P63_104112</name>
</gene>